<evidence type="ECO:0000256" key="11">
    <source>
        <dbReference type="SAM" id="MobiDB-lite"/>
    </source>
</evidence>
<dbReference type="GO" id="GO:0005634">
    <property type="term" value="C:nucleus"/>
    <property type="evidence" value="ECO:0007669"/>
    <property type="project" value="UniProtKB-SubCell"/>
</dbReference>
<dbReference type="AlphaFoldDB" id="A0ABD3NM08"/>
<name>A0ABD3NM08_9STRA</name>
<keyword evidence="9" id="KW-0539">Nucleus</keyword>
<keyword evidence="7" id="KW-0805">Transcription regulation</keyword>
<protein>
    <recommendedName>
        <fullName evidence="3">histone deacetylase</fullName>
        <ecNumber evidence="3">3.5.1.98</ecNumber>
    </recommendedName>
</protein>
<evidence type="ECO:0000313" key="13">
    <source>
        <dbReference type="EMBL" id="KAL3776848.1"/>
    </source>
</evidence>
<evidence type="ECO:0000256" key="3">
    <source>
        <dbReference type="ARBA" id="ARBA00012111"/>
    </source>
</evidence>
<sequence>MSDESRLGNSSEMNVEPTSSSKDPQFTSNVATATAEENLELAQTSESSNVGTSVVNEQVDAAIVQSVEGNASRTPSSCVVPSTVAGSIRETIEAEDHKRVLSPSSDEAPSKKIKTNSNEINSDQTDAAAVQSETKTTSNETEATIESNNDTNVVTAPPPSGEDTSDQVETGYENVEPSVAELIRDKLEPITEVTPLQQLSLRDLAELENSLQLGDKYDYSEDDSWCKDWSGNLQLFQKKVIANQGYANKYQGISPIKIHFYEWAAKNPSETHSLRGLELLLTYVCHTKGCPEMAQRILAHAIQKPAIDTNQRLDFILNGIRRTTYDPIVLEQDGWTTKKAETPEGPMGGANLIGTRVIWQGHEAIVCAFTLDETWGSLWKAIWVEDLETFDMEADELSKALTKYEKKQARLQKKSTTVIAGATRKQATARFLVDGIEHGIVLALPSKGNTKGQLWPARVMHVSEIGGSSGSRRNSAPTKAQIQVVFLAPFWNGSASAAKAASSSDPFSLGPYFEIDTIDVADHTLKKYPFDSFSIEDFKSHFRFLCLPSAVLSRYLDANRLAMALKTYAKKHIPTTHLPGDEDSFASALLTGSHVMSTVTPLFPPEVLAIPFDYILKQLPRANEHVSVLNDNDDSSAEVVVDIKTIVDAMKPPLCFGKKQVNQDTNLCLSPERSQRAKMLLSPNPNFTPMSQDSEAMEEEDIWSLNNFASELLMNLFETSQTSGNHLLCNLAQLLNSLLMQMKELSEEFFDFDEKKQKKELFQILRQCLLAKGHGEDVLASSPYLVGSSKTNIIEWRKCCERMYKRAVQKLKLRGAGNGHTSVLSDSRCNGHITAENAFERPVRLPAALRGAKQAGAGRDSNVSLVTSVEDLYVSLAEEKIIPKAHQKSYIKRLKATIAAIPDDQTGVQLTDNSEDEGGDDTKGSRGRWTAATVAVGAALMAVDQVVGGQVVNAFCAVRPPGHHAGRELHPMKAVSNGFCLFNAAACAAIYATTPQSQGGLGLRRVCVIDFDLHHGNGTQDILCNTHDPRFLYVSWHVGGAHINGYDEEEALGKDFHLPGQKTTEGKGITLTYQPTEGIFPGRCGDTNPHDGVLNIPLGSKVKSNDVGTALVSQVLPRVESFSPDLIILSAGFDAHVNDPLGMGGLTAADFGHVTEVACQIAYKTCSGRILSVLEGGYGVPCCAPRTDLFLPNNEPEKLLDLGDDLPEGMPDPVTNALMRQKLNKCHAEGFIECVKEHVKSFVKFNKRKERTG</sequence>
<feature type="domain" description="Histone deacetylase" evidence="12">
    <location>
        <begin position="841"/>
        <end position="1181"/>
    </location>
</feature>
<feature type="region of interest" description="Disordered" evidence="11">
    <location>
        <begin position="1"/>
        <end position="53"/>
    </location>
</feature>
<proteinExistence type="inferred from homology"/>
<reference evidence="13 14" key="1">
    <citation type="submission" date="2024-10" db="EMBL/GenBank/DDBJ databases">
        <title>Updated reference genomes for cyclostephanoid diatoms.</title>
        <authorList>
            <person name="Roberts W.R."/>
            <person name="Alverson A.J."/>
        </authorList>
    </citation>
    <scope>NUCLEOTIDE SEQUENCE [LARGE SCALE GENOMIC DNA]</scope>
    <source>
        <strain evidence="13 14">AJA010-31</strain>
    </source>
</reference>
<dbReference type="PANTHER" id="PTHR10625">
    <property type="entry name" value="HISTONE DEACETYLASE HDAC1-RELATED"/>
    <property type="match status" value="1"/>
</dbReference>
<evidence type="ECO:0000256" key="10">
    <source>
        <dbReference type="SAM" id="Coils"/>
    </source>
</evidence>
<evidence type="ECO:0000256" key="7">
    <source>
        <dbReference type="ARBA" id="ARBA00023015"/>
    </source>
</evidence>
<dbReference type="Gene3D" id="3.40.800.20">
    <property type="entry name" value="Histone deacetylase domain"/>
    <property type="match status" value="1"/>
</dbReference>
<feature type="region of interest" description="Disordered" evidence="11">
    <location>
        <begin position="94"/>
        <end position="168"/>
    </location>
</feature>
<dbReference type="GO" id="GO:0141221">
    <property type="term" value="F:histone deacetylase activity, hydrolytic mechanism"/>
    <property type="evidence" value="ECO:0007669"/>
    <property type="project" value="UniProtKB-EC"/>
</dbReference>
<evidence type="ECO:0000256" key="9">
    <source>
        <dbReference type="ARBA" id="ARBA00023242"/>
    </source>
</evidence>
<evidence type="ECO:0000313" key="14">
    <source>
        <dbReference type="Proteomes" id="UP001530400"/>
    </source>
</evidence>
<feature type="compositionally biased region" description="Polar residues" evidence="11">
    <location>
        <begin position="43"/>
        <end position="53"/>
    </location>
</feature>
<comment type="caution">
    <text evidence="13">The sequence shown here is derived from an EMBL/GenBank/DDBJ whole genome shotgun (WGS) entry which is preliminary data.</text>
</comment>
<dbReference type="Proteomes" id="UP001530400">
    <property type="component" value="Unassembled WGS sequence"/>
</dbReference>
<organism evidence="13 14">
    <name type="scientific">Cyclotella atomus</name>
    <dbReference type="NCBI Taxonomy" id="382360"/>
    <lineage>
        <taxon>Eukaryota</taxon>
        <taxon>Sar</taxon>
        <taxon>Stramenopiles</taxon>
        <taxon>Ochrophyta</taxon>
        <taxon>Bacillariophyta</taxon>
        <taxon>Coscinodiscophyceae</taxon>
        <taxon>Thalassiosirophycidae</taxon>
        <taxon>Stephanodiscales</taxon>
        <taxon>Stephanodiscaceae</taxon>
        <taxon>Cyclotella</taxon>
    </lineage>
</organism>
<keyword evidence="4" id="KW-0678">Repressor</keyword>
<dbReference type="InterPro" id="IPR037138">
    <property type="entry name" value="His_deacetylse_dom_sf"/>
</dbReference>
<feature type="region of interest" description="Disordered" evidence="11">
    <location>
        <begin position="906"/>
        <end position="926"/>
    </location>
</feature>
<feature type="compositionally biased region" description="Low complexity" evidence="11">
    <location>
        <begin position="31"/>
        <end position="42"/>
    </location>
</feature>
<dbReference type="InterPro" id="IPR023801">
    <property type="entry name" value="His_deacetylse_dom"/>
</dbReference>
<keyword evidence="8" id="KW-0804">Transcription</keyword>
<keyword evidence="14" id="KW-1185">Reference proteome</keyword>
<dbReference type="GO" id="GO:0010468">
    <property type="term" value="P:regulation of gene expression"/>
    <property type="evidence" value="ECO:0007669"/>
    <property type="project" value="UniProtKB-ARBA"/>
</dbReference>
<evidence type="ECO:0000256" key="4">
    <source>
        <dbReference type="ARBA" id="ARBA00022491"/>
    </source>
</evidence>
<comment type="subcellular location">
    <subcellularLocation>
        <location evidence="1">Nucleus</location>
    </subcellularLocation>
</comment>
<dbReference type="Pfam" id="PF00850">
    <property type="entry name" value="Hist_deacetyl"/>
    <property type="match status" value="1"/>
</dbReference>
<keyword evidence="10" id="KW-0175">Coiled coil</keyword>
<keyword evidence="6" id="KW-0156">Chromatin regulator</keyword>
<evidence type="ECO:0000256" key="1">
    <source>
        <dbReference type="ARBA" id="ARBA00004123"/>
    </source>
</evidence>
<dbReference type="PANTHER" id="PTHR10625:SF5">
    <property type="entry name" value="HISTONE DEACETYLASE"/>
    <property type="match status" value="1"/>
</dbReference>
<feature type="coiled-coil region" evidence="10">
    <location>
        <begin position="387"/>
        <end position="414"/>
    </location>
</feature>
<dbReference type="InterPro" id="IPR023696">
    <property type="entry name" value="Ureohydrolase_dom_sf"/>
</dbReference>
<dbReference type="EMBL" id="JALLPJ020001079">
    <property type="protein sequence ID" value="KAL3776848.1"/>
    <property type="molecule type" value="Genomic_DNA"/>
</dbReference>
<dbReference type="EC" id="3.5.1.98" evidence="3"/>
<gene>
    <name evidence="13" type="ORF">ACHAWO_004253</name>
</gene>
<accession>A0ABD3NM08</accession>
<keyword evidence="5" id="KW-0378">Hydrolase</keyword>
<evidence type="ECO:0000259" key="12">
    <source>
        <dbReference type="Pfam" id="PF00850"/>
    </source>
</evidence>
<evidence type="ECO:0000256" key="8">
    <source>
        <dbReference type="ARBA" id="ARBA00023163"/>
    </source>
</evidence>
<dbReference type="SUPFAM" id="SSF52768">
    <property type="entry name" value="Arginase/deacetylase"/>
    <property type="match status" value="1"/>
</dbReference>
<evidence type="ECO:0000256" key="2">
    <source>
        <dbReference type="ARBA" id="ARBA00007738"/>
    </source>
</evidence>
<evidence type="ECO:0000256" key="5">
    <source>
        <dbReference type="ARBA" id="ARBA00022801"/>
    </source>
</evidence>
<evidence type="ECO:0000256" key="6">
    <source>
        <dbReference type="ARBA" id="ARBA00022853"/>
    </source>
</evidence>
<feature type="compositionally biased region" description="Polar residues" evidence="11">
    <location>
        <begin position="7"/>
        <end position="30"/>
    </location>
</feature>
<comment type="similarity">
    <text evidence="2">Belongs to the histone deacetylase family. HD type 2 subfamily.</text>
</comment>
<feature type="compositionally biased region" description="Polar residues" evidence="11">
    <location>
        <begin position="115"/>
        <end position="154"/>
    </location>
</feature>